<evidence type="ECO:0000259" key="5">
    <source>
        <dbReference type="Pfam" id="PF08100"/>
    </source>
</evidence>
<feature type="domain" description="O-methyltransferase C-terminal" evidence="4">
    <location>
        <begin position="116"/>
        <end position="323"/>
    </location>
</feature>
<dbReference type="EMBL" id="BAAAVI010000008">
    <property type="protein sequence ID" value="GAA2857229.1"/>
    <property type="molecule type" value="Genomic_DNA"/>
</dbReference>
<reference evidence="7" key="1">
    <citation type="journal article" date="2019" name="Int. J. Syst. Evol. Microbiol.">
        <title>The Global Catalogue of Microorganisms (GCM) 10K type strain sequencing project: providing services to taxonomists for standard genome sequencing and annotation.</title>
        <authorList>
            <consortium name="The Broad Institute Genomics Platform"/>
            <consortium name="The Broad Institute Genome Sequencing Center for Infectious Disease"/>
            <person name="Wu L."/>
            <person name="Ma J."/>
        </authorList>
    </citation>
    <scope>NUCLEOTIDE SEQUENCE [LARGE SCALE GENOMIC DNA]</scope>
    <source>
        <strain evidence="7">JCM 6242</strain>
    </source>
</reference>
<proteinExistence type="predicted"/>
<dbReference type="InterPro" id="IPR001077">
    <property type="entry name" value="COMT_C"/>
</dbReference>
<dbReference type="GO" id="GO:0032259">
    <property type="term" value="P:methylation"/>
    <property type="evidence" value="ECO:0007669"/>
    <property type="project" value="UniProtKB-KW"/>
</dbReference>
<dbReference type="InterPro" id="IPR029063">
    <property type="entry name" value="SAM-dependent_MTases_sf"/>
</dbReference>
<dbReference type="PANTHER" id="PTHR43712">
    <property type="entry name" value="PUTATIVE (AFU_ORTHOLOGUE AFUA_4G14580)-RELATED"/>
    <property type="match status" value="1"/>
</dbReference>
<evidence type="ECO:0000256" key="2">
    <source>
        <dbReference type="ARBA" id="ARBA00022679"/>
    </source>
</evidence>
<keyword evidence="7" id="KW-1185">Reference proteome</keyword>
<dbReference type="Gene3D" id="1.10.10.10">
    <property type="entry name" value="Winged helix-like DNA-binding domain superfamily/Winged helix DNA-binding domain"/>
    <property type="match status" value="1"/>
</dbReference>
<dbReference type="PIRSF" id="PIRSF005739">
    <property type="entry name" value="O-mtase"/>
    <property type="match status" value="1"/>
</dbReference>
<dbReference type="Gene3D" id="1.10.287.1350">
    <property type="match status" value="1"/>
</dbReference>
<dbReference type="PROSITE" id="PS51683">
    <property type="entry name" value="SAM_OMT_II"/>
    <property type="match status" value="1"/>
</dbReference>
<feature type="domain" description="O-methyltransferase dimerisation" evidence="5">
    <location>
        <begin position="17"/>
        <end position="90"/>
    </location>
</feature>
<evidence type="ECO:0000256" key="1">
    <source>
        <dbReference type="ARBA" id="ARBA00022603"/>
    </source>
</evidence>
<accession>A0ABP6I960</accession>
<sequence length="342" mass="36620">MTTDDDTVQQPASAWLLELLSAKWLSQAVGVVARLGIADLVAGKPRTSLDLATACEADPRALYRILRATACVGVFAEDDRGRFALTPLAEPLRSDVPGSLRAAAITMNMDPMWRPYGHIEHSVRTGEPAFDYVYGMNVHQYLRDHPEAAELFRQTAAGFHAMSTPPIVAAYDFSPYRTVVDVGGGIGVLLAAILHGNPQARGVLLEDAGVIPLARDRLAAEGVADRVDLVAGDFFAEVPSTGDLYLIKSCLHNWDDHDAGRILATIRAAMPAGVRLLVVDAVVPAGNGFHYSKVSDVELLTLAGGRERRADEWQALFAATGFRLSATVPTPGPVALMEVEAA</sequence>
<dbReference type="InterPro" id="IPR036388">
    <property type="entry name" value="WH-like_DNA-bd_sf"/>
</dbReference>
<protein>
    <submittedName>
        <fullName evidence="6">Methyltransferase</fullName>
    </submittedName>
</protein>
<dbReference type="Pfam" id="PF08100">
    <property type="entry name" value="Dimerisation"/>
    <property type="match status" value="1"/>
</dbReference>
<dbReference type="InterPro" id="IPR016461">
    <property type="entry name" value="COMT-like"/>
</dbReference>
<name>A0ABP6I960_9ACTN</name>
<dbReference type="RefSeq" id="WP_344969240.1">
    <property type="nucleotide sequence ID" value="NZ_BAAAVI010000008.1"/>
</dbReference>
<keyword evidence="1 6" id="KW-0489">Methyltransferase</keyword>
<evidence type="ECO:0000259" key="4">
    <source>
        <dbReference type="Pfam" id="PF00891"/>
    </source>
</evidence>
<dbReference type="InterPro" id="IPR012967">
    <property type="entry name" value="COMT_dimerisation"/>
</dbReference>
<dbReference type="GO" id="GO:0008168">
    <property type="term" value="F:methyltransferase activity"/>
    <property type="evidence" value="ECO:0007669"/>
    <property type="project" value="UniProtKB-KW"/>
</dbReference>
<evidence type="ECO:0000313" key="7">
    <source>
        <dbReference type="Proteomes" id="UP001500831"/>
    </source>
</evidence>
<dbReference type="SUPFAM" id="SSF46785">
    <property type="entry name" value="Winged helix' DNA-binding domain"/>
    <property type="match status" value="1"/>
</dbReference>
<evidence type="ECO:0000256" key="3">
    <source>
        <dbReference type="ARBA" id="ARBA00022691"/>
    </source>
</evidence>
<dbReference type="SUPFAM" id="SSF53335">
    <property type="entry name" value="S-adenosyl-L-methionine-dependent methyltransferases"/>
    <property type="match status" value="1"/>
</dbReference>
<dbReference type="Proteomes" id="UP001500831">
    <property type="component" value="Unassembled WGS sequence"/>
</dbReference>
<dbReference type="PANTHER" id="PTHR43712:SF2">
    <property type="entry name" value="O-METHYLTRANSFERASE CICE"/>
    <property type="match status" value="1"/>
</dbReference>
<keyword evidence="3" id="KW-0949">S-adenosyl-L-methionine</keyword>
<evidence type="ECO:0000313" key="6">
    <source>
        <dbReference type="EMBL" id="GAA2857229.1"/>
    </source>
</evidence>
<dbReference type="Pfam" id="PF00891">
    <property type="entry name" value="Methyltransf_2"/>
    <property type="match status" value="1"/>
</dbReference>
<gene>
    <name evidence="6" type="ORF">GCM10010517_15570</name>
</gene>
<dbReference type="Gene3D" id="3.40.50.150">
    <property type="entry name" value="Vaccinia Virus protein VP39"/>
    <property type="match status" value="1"/>
</dbReference>
<dbReference type="InterPro" id="IPR036390">
    <property type="entry name" value="WH_DNA-bd_sf"/>
</dbReference>
<organism evidence="6 7">
    <name type="scientific">Streptosporangium fragile</name>
    <dbReference type="NCBI Taxonomy" id="46186"/>
    <lineage>
        <taxon>Bacteria</taxon>
        <taxon>Bacillati</taxon>
        <taxon>Actinomycetota</taxon>
        <taxon>Actinomycetes</taxon>
        <taxon>Streptosporangiales</taxon>
        <taxon>Streptosporangiaceae</taxon>
        <taxon>Streptosporangium</taxon>
    </lineage>
</organism>
<comment type="caution">
    <text evidence="6">The sequence shown here is derived from an EMBL/GenBank/DDBJ whole genome shotgun (WGS) entry which is preliminary data.</text>
</comment>
<keyword evidence="2" id="KW-0808">Transferase</keyword>